<proteinExistence type="predicted"/>
<dbReference type="OrthoDB" id="7442523at2759"/>
<organism evidence="1 2">
    <name type="scientific">Apolygus lucorum</name>
    <name type="common">Small green plant bug</name>
    <name type="synonym">Lygocoris lucorum</name>
    <dbReference type="NCBI Taxonomy" id="248454"/>
    <lineage>
        <taxon>Eukaryota</taxon>
        <taxon>Metazoa</taxon>
        <taxon>Ecdysozoa</taxon>
        <taxon>Arthropoda</taxon>
        <taxon>Hexapoda</taxon>
        <taxon>Insecta</taxon>
        <taxon>Pterygota</taxon>
        <taxon>Neoptera</taxon>
        <taxon>Paraneoptera</taxon>
        <taxon>Hemiptera</taxon>
        <taxon>Heteroptera</taxon>
        <taxon>Panheteroptera</taxon>
        <taxon>Cimicomorpha</taxon>
        <taxon>Miridae</taxon>
        <taxon>Mirini</taxon>
        <taxon>Apolygus</taxon>
    </lineage>
</organism>
<sequence>MNDSQTNRVTCPHCPRDFTARGLPLHIRASHPGPTGIPSQPFAQSQETAHVSPIDEFFVAGFGKKLLCSSENDDTSEWYLRWKKIIKMQGKQYELPQGPVGRQFVGLLTETVQSVVDGSRSSEGIFVLCATVLQRERQIKIGPDIRRLLLKRMDLWRKGCYDELIQEAIRCDRQLKNNKVDNNENEKARVFRRLVEKGKLREATRWATDRSGGSVLHPDTMVGGQTVVEVLRSKHPPQMEPNRELFDAAGELPLLVDVNIAASHIERAAHRLRGSAGPSGTDAQQWRDMLL</sequence>
<comment type="caution">
    <text evidence="1">The sequence shown here is derived from an EMBL/GenBank/DDBJ whole genome shotgun (WGS) entry which is preliminary data.</text>
</comment>
<dbReference type="AlphaFoldDB" id="A0A8S9XDR1"/>
<evidence type="ECO:0000313" key="1">
    <source>
        <dbReference type="EMBL" id="KAF6207127.1"/>
    </source>
</evidence>
<gene>
    <name evidence="1" type="ORF">GE061_018366</name>
</gene>
<protein>
    <submittedName>
        <fullName evidence="1">Uncharacterized protein</fullName>
    </submittedName>
</protein>
<keyword evidence="2" id="KW-1185">Reference proteome</keyword>
<accession>A0A8S9XDR1</accession>
<reference evidence="1" key="1">
    <citation type="journal article" date="2021" name="Mol. Ecol. Resour.">
        <title>Apolygus lucorum genome provides insights into omnivorousness and mesophyll feeding.</title>
        <authorList>
            <person name="Liu Y."/>
            <person name="Liu H."/>
            <person name="Wang H."/>
            <person name="Huang T."/>
            <person name="Liu B."/>
            <person name="Yang B."/>
            <person name="Yin L."/>
            <person name="Li B."/>
            <person name="Zhang Y."/>
            <person name="Zhang S."/>
            <person name="Jiang F."/>
            <person name="Zhang X."/>
            <person name="Ren Y."/>
            <person name="Wang B."/>
            <person name="Wang S."/>
            <person name="Lu Y."/>
            <person name="Wu K."/>
            <person name="Fan W."/>
            <person name="Wang G."/>
        </authorList>
    </citation>
    <scope>NUCLEOTIDE SEQUENCE</scope>
    <source>
        <strain evidence="1">12Hb</strain>
    </source>
</reference>
<dbReference type="Proteomes" id="UP000466442">
    <property type="component" value="Unassembled WGS sequence"/>
</dbReference>
<dbReference type="EMBL" id="WIXP02000008">
    <property type="protein sequence ID" value="KAF6207127.1"/>
    <property type="molecule type" value="Genomic_DNA"/>
</dbReference>
<evidence type="ECO:0000313" key="2">
    <source>
        <dbReference type="Proteomes" id="UP000466442"/>
    </source>
</evidence>
<name>A0A8S9XDR1_APOLU</name>